<dbReference type="STRING" id="644223.C4QZV3"/>
<accession>C4QZV3</accession>
<protein>
    <submittedName>
        <fullName evidence="2">tRNA-specific adenosine deaminase, deaminates adenosine-37 to inosine in tRNA-Ala</fullName>
    </submittedName>
</protein>
<dbReference type="Proteomes" id="UP000000314">
    <property type="component" value="Chromosome 2"/>
</dbReference>
<dbReference type="PROSITE" id="PS50141">
    <property type="entry name" value="A_DEAMIN_EDITASE"/>
    <property type="match status" value="1"/>
</dbReference>
<dbReference type="RefSeq" id="XP_002491057.1">
    <property type="nucleotide sequence ID" value="XM_002491012.1"/>
</dbReference>
<dbReference type="GO" id="GO:0003723">
    <property type="term" value="F:RNA binding"/>
    <property type="evidence" value="ECO:0007669"/>
    <property type="project" value="InterPro"/>
</dbReference>
<dbReference type="HOGENOM" id="CLU_005382_5_0_1"/>
<proteinExistence type="predicted"/>
<feature type="domain" description="A to I editase" evidence="1">
    <location>
        <begin position="65"/>
        <end position="282"/>
    </location>
</feature>
<dbReference type="KEGG" id="ppa:PAS_chr2-1_0170"/>
<sequence length="364" mass="41262">MVLEPELPNSLADRMADAVFQVYERDKILAQNKAAKPVTRTSGVEEWTVLASILMIHDNKVKPLTLTTGVKCMPDETLKNSRGRIVHDMHAEILSIRAFQRFIIQDMDFLRVLEKTQEGLKVKDGIEFALYISELPCGDASIKDAERWEYGFGIVDGKSKRVRLSESVLLRGRSDVGDLGKVRTKPGRGDSFVSLSKSCSDKLVKIQKVGLFNGVVSQFVSQKHLKYLVLPHVPGSSESINRCFTRLKGERMTILTTSRDFVHRRKDGKLPCNISMIYLVDQQLELLCKGIKNGTKGVSDKNSSMVSRYNLTKAIEKHLNREKLELATKSYYQLKKNGNRYEQVEKSKAELGNWVPTYRDDFSL</sequence>
<evidence type="ECO:0000259" key="1">
    <source>
        <dbReference type="PROSITE" id="PS50141"/>
    </source>
</evidence>
<evidence type="ECO:0000313" key="3">
    <source>
        <dbReference type="Proteomes" id="UP000000314"/>
    </source>
</evidence>
<reference evidence="2 3" key="1">
    <citation type="journal article" date="2009" name="Nat. Biotechnol.">
        <title>Genome sequence of the recombinant protein production host Pichia pastoris.</title>
        <authorList>
            <person name="De Schutter K."/>
            <person name="Lin Y.C."/>
            <person name="Tiels P."/>
            <person name="Van Hecke A."/>
            <person name="Glinka S."/>
            <person name="Weber-Lehmann J."/>
            <person name="Rouze P."/>
            <person name="Van de Peer Y."/>
            <person name="Callewaert N."/>
        </authorList>
    </citation>
    <scope>NUCLEOTIDE SEQUENCE [LARGE SCALE GENOMIC DNA]</scope>
    <source>
        <strain evidence="3">GS115 / ATCC 20864</strain>
    </source>
</reference>
<dbReference type="InterPro" id="IPR002466">
    <property type="entry name" value="A_deamin"/>
</dbReference>
<dbReference type="AlphaFoldDB" id="C4QZV3"/>
<dbReference type="SMART" id="SM00552">
    <property type="entry name" value="ADEAMc"/>
    <property type="match status" value="1"/>
</dbReference>
<dbReference type="EMBL" id="FN392320">
    <property type="protein sequence ID" value="CAY68777.1"/>
    <property type="molecule type" value="Genomic_DNA"/>
</dbReference>
<dbReference type="GO" id="GO:0043829">
    <property type="term" value="F:tRNA-specific adenosine-37 deaminase activity"/>
    <property type="evidence" value="ECO:0007669"/>
    <property type="project" value="TreeGrafter"/>
</dbReference>
<evidence type="ECO:0000313" key="2">
    <source>
        <dbReference type="EMBL" id="CAY68777.1"/>
    </source>
</evidence>
<dbReference type="InterPro" id="IPR042935">
    <property type="entry name" value="Tad1"/>
</dbReference>
<dbReference type="FunCoup" id="C4QZV3">
    <property type="interactions" value="245"/>
</dbReference>
<dbReference type="SMR" id="C4QZV3"/>
<dbReference type="OrthoDB" id="10268011at2759"/>
<dbReference type="GO" id="GO:0002100">
    <property type="term" value="P:tRNA wobble adenosine to inosine editing"/>
    <property type="evidence" value="ECO:0007669"/>
    <property type="project" value="InterPro"/>
</dbReference>
<dbReference type="InParanoid" id="C4QZV3"/>
<dbReference type="PANTHER" id="PTHR47803:SF1">
    <property type="entry name" value="TRNA-SPECIFIC ADENOSINE DEAMINASE 1"/>
    <property type="match status" value="1"/>
</dbReference>
<gene>
    <name evidence="2" type="ordered locus">PAS_chr2-1_0170</name>
</gene>
<dbReference type="OMA" id="KILHDCH"/>
<dbReference type="PANTHER" id="PTHR47803">
    <property type="entry name" value="TRNA-SPECIFIC ADENOSINE DEAMINASE 1"/>
    <property type="match status" value="1"/>
</dbReference>
<name>C4QZV3_KOMPG</name>
<dbReference type="GeneID" id="8198553"/>
<dbReference type="eggNOG" id="KOG2777">
    <property type="taxonomic scope" value="Eukaryota"/>
</dbReference>
<organism evidence="2 3">
    <name type="scientific">Komagataella phaffii (strain GS115 / ATCC 20864)</name>
    <name type="common">Yeast</name>
    <name type="synonym">Pichia pastoris</name>
    <dbReference type="NCBI Taxonomy" id="644223"/>
    <lineage>
        <taxon>Eukaryota</taxon>
        <taxon>Fungi</taxon>
        <taxon>Dikarya</taxon>
        <taxon>Ascomycota</taxon>
        <taxon>Saccharomycotina</taxon>
        <taxon>Pichiomycetes</taxon>
        <taxon>Pichiales</taxon>
        <taxon>Pichiaceae</taxon>
        <taxon>Komagataella</taxon>
    </lineage>
</organism>
<dbReference type="Pfam" id="PF02137">
    <property type="entry name" value="A_deamin"/>
    <property type="match status" value="1"/>
</dbReference>
<keyword evidence="3" id="KW-1185">Reference proteome</keyword>